<sequence>MTILVTGATGTVGRHVVDHLLRAGLKVRALTRDPAKADLPREVEVVGGDLAVTDSLTAAMEGVTAVHLINFSGNDYAPLPNGREIVELAAKSGVRRATVLGGRAGGGLERALAGGDVEWTLLNPVEFMANTLTWWTESIRAEGVVREPFGGRLSAMIHEADIGAVAATILGRGGHGGRTYVLTGPEALTTVRKVEILSEAVGREIRFVELTEEQARDKWRSEGMAEEFIEFLVTALGSTPEEGYTVVPTVERITGRAPRTFARWAAEHADAFRP</sequence>
<dbReference type="InterPro" id="IPR051604">
    <property type="entry name" value="Ergot_Alk_Oxidoreductase"/>
</dbReference>
<comment type="caution">
    <text evidence="2">The sequence shown here is derived from an EMBL/GenBank/DDBJ whole genome shotgun (WGS) entry which is preliminary data.</text>
</comment>
<protein>
    <submittedName>
        <fullName evidence="2">Nucleotide-diphosphate-sugar epimerase</fullName>
    </submittedName>
</protein>
<name>A0A8J3T3T6_9ACTN</name>
<evidence type="ECO:0000313" key="3">
    <source>
        <dbReference type="Proteomes" id="UP000634476"/>
    </source>
</evidence>
<evidence type="ECO:0000313" key="2">
    <source>
        <dbReference type="EMBL" id="GII03540.1"/>
    </source>
</evidence>
<dbReference type="AlphaFoldDB" id="A0A8J3T3T6"/>
<dbReference type="PANTHER" id="PTHR43162">
    <property type="match status" value="1"/>
</dbReference>
<dbReference type="PANTHER" id="PTHR43162:SF1">
    <property type="entry name" value="PRESTALK A DIFFERENTIATION PROTEIN A"/>
    <property type="match status" value="1"/>
</dbReference>
<reference evidence="2" key="1">
    <citation type="submission" date="2021-01" db="EMBL/GenBank/DDBJ databases">
        <title>Whole genome shotgun sequence of Planobispora takensis NBRC 109077.</title>
        <authorList>
            <person name="Komaki H."/>
            <person name="Tamura T."/>
        </authorList>
    </citation>
    <scope>NUCLEOTIDE SEQUENCE</scope>
    <source>
        <strain evidence="2">NBRC 109077</strain>
    </source>
</reference>
<dbReference type="Pfam" id="PF13460">
    <property type="entry name" value="NAD_binding_10"/>
    <property type="match status" value="1"/>
</dbReference>
<dbReference type="InterPro" id="IPR036291">
    <property type="entry name" value="NAD(P)-bd_dom_sf"/>
</dbReference>
<dbReference type="EMBL" id="BOOK01000039">
    <property type="protein sequence ID" value="GII03540.1"/>
    <property type="molecule type" value="Genomic_DNA"/>
</dbReference>
<dbReference type="RefSeq" id="WP_203877817.1">
    <property type="nucleotide sequence ID" value="NZ_BOOK01000039.1"/>
</dbReference>
<feature type="domain" description="NAD(P)-binding" evidence="1">
    <location>
        <begin position="7"/>
        <end position="99"/>
    </location>
</feature>
<organism evidence="2 3">
    <name type="scientific">Planobispora takensis</name>
    <dbReference type="NCBI Taxonomy" id="1367882"/>
    <lineage>
        <taxon>Bacteria</taxon>
        <taxon>Bacillati</taxon>
        <taxon>Actinomycetota</taxon>
        <taxon>Actinomycetes</taxon>
        <taxon>Streptosporangiales</taxon>
        <taxon>Streptosporangiaceae</taxon>
        <taxon>Planobispora</taxon>
    </lineage>
</organism>
<evidence type="ECO:0000259" key="1">
    <source>
        <dbReference type="Pfam" id="PF13460"/>
    </source>
</evidence>
<dbReference type="Gene3D" id="3.90.25.10">
    <property type="entry name" value="UDP-galactose 4-epimerase, domain 1"/>
    <property type="match status" value="1"/>
</dbReference>
<keyword evidence="3" id="KW-1185">Reference proteome</keyword>
<gene>
    <name evidence="2" type="ORF">Pta02_55480</name>
</gene>
<dbReference type="Proteomes" id="UP000634476">
    <property type="component" value="Unassembled WGS sequence"/>
</dbReference>
<dbReference type="InterPro" id="IPR016040">
    <property type="entry name" value="NAD(P)-bd_dom"/>
</dbReference>
<accession>A0A8J3T3T6</accession>
<dbReference type="SUPFAM" id="SSF51735">
    <property type="entry name" value="NAD(P)-binding Rossmann-fold domains"/>
    <property type="match status" value="1"/>
</dbReference>
<proteinExistence type="predicted"/>
<dbReference type="Gene3D" id="3.40.50.720">
    <property type="entry name" value="NAD(P)-binding Rossmann-like Domain"/>
    <property type="match status" value="1"/>
</dbReference>